<dbReference type="EMBL" id="MXPU01000005">
    <property type="protein sequence ID" value="OWO95460.1"/>
    <property type="molecule type" value="Genomic_DNA"/>
</dbReference>
<dbReference type="Proteomes" id="UP000197269">
    <property type="component" value="Unassembled WGS sequence"/>
</dbReference>
<dbReference type="PANTHER" id="PTHR43085">
    <property type="entry name" value="HEXOKINASE FAMILY MEMBER"/>
    <property type="match status" value="1"/>
</dbReference>
<name>A0A246DYL7_9HYPH</name>
<dbReference type="Gene3D" id="3.40.1190.20">
    <property type="match status" value="1"/>
</dbReference>
<evidence type="ECO:0000313" key="6">
    <source>
        <dbReference type="Proteomes" id="UP000197269"/>
    </source>
</evidence>
<evidence type="ECO:0000256" key="1">
    <source>
        <dbReference type="ARBA" id="ARBA00010688"/>
    </source>
</evidence>
<proteinExistence type="inferred from homology"/>
<evidence type="ECO:0000256" key="2">
    <source>
        <dbReference type="ARBA" id="ARBA00022679"/>
    </source>
</evidence>
<dbReference type="GO" id="GO:0006974">
    <property type="term" value="P:DNA damage response"/>
    <property type="evidence" value="ECO:0007669"/>
    <property type="project" value="TreeGrafter"/>
</dbReference>
<feature type="domain" description="Carbohydrate kinase PfkB" evidence="4">
    <location>
        <begin position="24"/>
        <end position="312"/>
    </location>
</feature>
<dbReference type="AlphaFoldDB" id="A0A246DYL7"/>
<evidence type="ECO:0000313" key="5">
    <source>
        <dbReference type="EMBL" id="OWO95460.1"/>
    </source>
</evidence>
<dbReference type="InterPro" id="IPR011611">
    <property type="entry name" value="PfkB_dom"/>
</dbReference>
<protein>
    <submittedName>
        <fullName evidence="5">2-dehydro-3-deoxygluconokinase</fullName>
    </submittedName>
</protein>
<dbReference type="InterPro" id="IPR029056">
    <property type="entry name" value="Ribokinase-like"/>
</dbReference>
<evidence type="ECO:0000259" key="4">
    <source>
        <dbReference type="Pfam" id="PF00294"/>
    </source>
</evidence>
<comment type="caution">
    <text evidence="5">The sequence shown here is derived from an EMBL/GenBank/DDBJ whole genome shotgun (WGS) entry which is preliminary data.</text>
</comment>
<dbReference type="PANTHER" id="PTHR43085:SF15">
    <property type="entry name" value="2-DEHYDRO-3-DEOXYGLUCONOKINASE"/>
    <property type="match status" value="1"/>
</dbReference>
<dbReference type="InterPro" id="IPR002173">
    <property type="entry name" value="Carboh/pur_kinase_PfkB_CS"/>
</dbReference>
<dbReference type="SUPFAM" id="SSF53613">
    <property type="entry name" value="Ribokinase-like"/>
    <property type="match status" value="1"/>
</dbReference>
<dbReference type="InterPro" id="IPR050306">
    <property type="entry name" value="PfkB_Carbo_kinase"/>
</dbReference>
<dbReference type="GO" id="GO:0042840">
    <property type="term" value="P:D-glucuronate catabolic process"/>
    <property type="evidence" value="ECO:0007669"/>
    <property type="project" value="TreeGrafter"/>
</dbReference>
<reference evidence="5 6" key="1">
    <citation type="submission" date="2017-03" db="EMBL/GenBank/DDBJ databases">
        <title>Genome of strain Rhizobium sp. CNPSo 668.</title>
        <authorList>
            <person name="Ribeiro R."/>
        </authorList>
    </citation>
    <scope>NUCLEOTIDE SEQUENCE [LARGE SCALE GENOMIC DNA]</scope>
    <source>
        <strain evidence="5 6">CNPSo 668</strain>
    </source>
</reference>
<organism evidence="5 6">
    <name type="scientific">Rhizobium esperanzae</name>
    <dbReference type="NCBI Taxonomy" id="1967781"/>
    <lineage>
        <taxon>Bacteria</taxon>
        <taxon>Pseudomonadati</taxon>
        <taxon>Pseudomonadota</taxon>
        <taxon>Alphaproteobacteria</taxon>
        <taxon>Hyphomicrobiales</taxon>
        <taxon>Rhizobiaceae</taxon>
        <taxon>Rhizobium/Agrobacterium group</taxon>
        <taxon>Rhizobium</taxon>
    </lineage>
</organism>
<dbReference type="GO" id="GO:0008673">
    <property type="term" value="F:2-dehydro-3-deoxygluconokinase activity"/>
    <property type="evidence" value="ECO:0007669"/>
    <property type="project" value="TreeGrafter"/>
</dbReference>
<keyword evidence="2" id="KW-0808">Transferase</keyword>
<gene>
    <name evidence="5" type="ORF">B5E41_10025</name>
</gene>
<comment type="similarity">
    <text evidence="1">Belongs to the carbohydrate kinase PfkB family.</text>
</comment>
<keyword evidence="3 5" id="KW-0418">Kinase</keyword>
<dbReference type="CDD" id="cd01166">
    <property type="entry name" value="KdgK"/>
    <property type="match status" value="1"/>
</dbReference>
<sequence length="323" mass="34874">MERPVASAALQCREDKVNERRFLSIGECMVELSHAGDGLLRKGFAGDTFNTAWYARACLGPDWSVDYFTALGDDAMSDEMAAFIAGAGIGTNLIRRIKGKTPGLYMINLKNGERSFSYWRDSSAARSLAADPDHLREAVESADLVYFSGITLAILPQEDAATLLSEIRRAKAAGKLVVFDPNIRPRLWSSYDVMHTTISEGARSSVLVMPSFDDEAAHFGDDSIEATIHRYRALGALNIVVKNGADGVNLNFGGEETFVPAEKVKKVVDTTSAGDSFNGAFLARYLESQDAPAAARFAAGVAARVVSEHGALVAREKLGLSDR</sequence>
<dbReference type="Pfam" id="PF00294">
    <property type="entry name" value="PfkB"/>
    <property type="match status" value="1"/>
</dbReference>
<accession>A0A246DYL7</accession>
<dbReference type="GO" id="GO:0005829">
    <property type="term" value="C:cytosol"/>
    <property type="evidence" value="ECO:0007669"/>
    <property type="project" value="TreeGrafter"/>
</dbReference>
<evidence type="ECO:0000256" key="3">
    <source>
        <dbReference type="ARBA" id="ARBA00022777"/>
    </source>
</evidence>
<dbReference type="GO" id="GO:0019698">
    <property type="term" value="P:D-galacturonate catabolic process"/>
    <property type="evidence" value="ECO:0007669"/>
    <property type="project" value="TreeGrafter"/>
</dbReference>
<dbReference type="PROSITE" id="PS00584">
    <property type="entry name" value="PFKB_KINASES_2"/>
    <property type="match status" value="1"/>
</dbReference>